<dbReference type="GO" id="GO:0019367">
    <property type="term" value="P:fatty acid elongation, saturated fatty acid"/>
    <property type="evidence" value="ECO:0007669"/>
    <property type="project" value="TreeGrafter"/>
</dbReference>
<keyword evidence="4 12" id="KW-0808">Transferase</keyword>
<feature type="transmembrane region" description="Helical" evidence="12">
    <location>
        <begin position="259"/>
        <end position="280"/>
    </location>
</feature>
<keyword evidence="8 12" id="KW-0443">Lipid metabolism</keyword>
<feature type="transmembrane region" description="Helical" evidence="12">
    <location>
        <begin position="87"/>
        <end position="110"/>
    </location>
</feature>
<dbReference type="GO" id="GO:0034626">
    <property type="term" value="P:fatty acid elongation, polyunsaturated fatty acid"/>
    <property type="evidence" value="ECO:0007669"/>
    <property type="project" value="TreeGrafter"/>
</dbReference>
<dbReference type="Pfam" id="PF01151">
    <property type="entry name" value="ELO"/>
    <property type="match status" value="1"/>
</dbReference>
<keyword evidence="3 12" id="KW-0444">Lipid biosynthesis</keyword>
<comment type="subcellular location">
    <subcellularLocation>
        <location evidence="1">Membrane</location>
        <topology evidence="1">Multi-pass membrane protein</topology>
    </subcellularLocation>
</comment>
<feature type="transmembrane region" description="Helical" evidence="12">
    <location>
        <begin position="226"/>
        <end position="247"/>
    </location>
</feature>
<sequence>MFFTDLSLIWFAFVDHLLWSGRILRAGPRAVNVPVNWDNWASVSRDSSSHAFVAPVWLVIFWTFYFGVIAGLWMLRRAGLLRPLDGVLRLLAFLHNIILSVWSAGMFLGAGRTVLAIARNRGGVSQTFCSSSFGEFPQNIYYWLYMFYLSKPVEFMDTFLLAARGKPLTLLHVWHHASVVLETWSWLRFGLTFSIYGMLFNAGIHAVMYLYFAYTSMQWRFPGKRMITLMQIMQFVASFVLTVPYLILLWKRPEGCMGLPGLAVSTFCNGSYLLLFVRFYRRTYKVRTKPKD</sequence>
<comment type="catalytic activity">
    <reaction evidence="11">
        <text>a very-long-chain acyl-CoA + malonyl-CoA + H(+) = a very-long-chain 3-oxoacyl-CoA + CO2 + CoA</text>
        <dbReference type="Rhea" id="RHEA:32727"/>
        <dbReference type="ChEBI" id="CHEBI:15378"/>
        <dbReference type="ChEBI" id="CHEBI:16526"/>
        <dbReference type="ChEBI" id="CHEBI:57287"/>
        <dbReference type="ChEBI" id="CHEBI:57384"/>
        <dbReference type="ChEBI" id="CHEBI:90725"/>
        <dbReference type="ChEBI" id="CHEBI:90736"/>
        <dbReference type="EC" id="2.3.1.199"/>
    </reaction>
</comment>
<evidence type="ECO:0000256" key="11">
    <source>
        <dbReference type="ARBA" id="ARBA00047375"/>
    </source>
</evidence>
<keyword evidence="9 12" id="KW-0472">Membrane</keyword>
<organism evidence="13 14">
    <name type="scientific">Cyanidiococcus yangmingshanensis</name>
    <dbReference type="NCBI Taxonomy" id="2690220"/>
    <lineage>
        <taxon>Eukaryota</taxon>
        <taxon>Rhodophyta</taxon>
        <taxon>Bangiophyceae</taxon>
        <taxon>Cyanidiales</taxon>
        <taxon>Cyanidiaceae</taxon>
        <taxon>Cyanidiococcus</taxon>
    </lineage>
</organism>
<dbReference type="GO" id="GO:0005789">
    <property type="term" value="C:endoplasmic reticulum membrane"/>
    <property type="evidence" value="ECO:0007669"/>
    <property type="project" value="TreeGrafter"/>
</dbReference>
<dbReference type="GO" id="GO:0034625">
    <property type="term" value="P:fatty acid elongation, monounsaturated fatty acid"/>
    <property type="evidence" value="ECO:0007669"/>
    <property type="project" value="TreeGrafter"/>
</dbReference>
<evidence type="ECO:0000256" key="10">
    <source>
        <dbReference type="ARBA" id="ARBA00023160"/>
    </source>
</evidence>
<dbReference type="GO" id="GO:0009922">
    <property type="term" value="F:fatty acid elongase activity"/>
    <property type="evidence" value="ECO:0007669"/>
    <property type="project" value="UniProtKB-EC"/>
</dbReference>
<comment type="similarity">
    <text evidence="2 12">Belongs to the ELO family.</text>
</comment>
<evidence type="ECO:0000256" key="3">
    <source>
        <dbReference type="ARBA" id="ARBA00022516"/>
    </source>
</evidence>
<dbReference type="EC" id="2.3.1.-" evidence="12"/>
<keyword evidence="7 12" id="KW-1133">Transmembrane helix</keyword>
<reference evidence="13 14" key="1">
    <citation type="journal article" date="2020" name="J. Phycol.">
        <title>Comparative genome analysis reveals Cyanidiococcus gen. nov., a new extremophilic red algal genus sister to Cyanidioschyzon (Cyanidioschyzonaceae, Rhodophyta).</title>
        <authorList>
            <person name="Liu S.-L."/>
            <person name="Chiang Y.-R."/>
            <person name="Yoon H.S."/>
            <person name="Fu H.-Y."/>
        </authorList>
    </citation>
    <scope>NUCLEOTIDE SEQUENCE [LARGE SCALE GENOMIC DNA]</scope>
    <source>
        <strain evidence="13 14">THAL066</strain>
    </source>
</reference>
<name>A0A7J7IIQ9_9RHOD</name>
<dbReference type="PANTHER" id="PTHR11157:SF134">
    <property type="entry name" value="ELONGATION OF FATTY ACIDS PROTEIN 1-RELATED"/>
    <property type="match status" value="1"/>
</dbReference>
<evidence type="ECO:0000256" key="7">
    <source>
        <dbReference type="ARBA" id="ARBA00022989"/>
    </source>
</evidence>
<evidence type="ECO:0000256" key="1">
    <source>
        <dbReference type="ARBA" id="ARBA00004141"/>
    </source>
</evidence>
<keyword evidence="14" id="KW-1185">Reference proteome</keyword>
<dbReference type="EMBL" id="VWRR01000008">
    <property type="protein sequence ID" value="KAF6002983.1"/>
    <property type="molecule type" value="Genomic_DNA"/>
</dbReference>
<dbReference type="Proteomes" id="UP000530660">
    <property type="component" value="Unassembled WGS sequence"/>
</dbReference>
<gene>
    <name evidence="13" type="ORF">F1559_001988</name>
</gene>
<evidence type="ECO:0000256" key="9">
    <source>
        <dbReference type="ARBA" id="ARBA00023136"/>
    </source>
</evidence>
<evidence type="ECO:0000313" key="13">
    <source>
        <dbReference type="EMBL" id="KAF6002983.1"/>
    </source>
</evidence>
<dbReference type="OrthoDB" id="434092at2759"/>
<evidence type="ECO:0000256" key="12">
    <source>
        <dbReference type="RuleBase" id="RU361115"/>
    </source>
</evidence>
<keyword evidence="6 12" id="KW-0276">Fatty acid metabolism</keyword>
<keyword evidence="5 12" id="KW-0812">Transmembrane</keyword>
<dbReference type="InterPro" id="IPR002076">
    <property type="entry name" value="ELO_fam"/>
</dbReference>
<comment type="catalytic activity">
    <reaction evidence="12">
        <text>an acyl-CoA + malonyl-CoA + H(+) = a 3-oxoacyl-CoA + CO2 + CoA</text>
        <dbReference type="Rhea" id="RHEA:50252"/>
        <dbReference type="ChEBI" id="CHEBI:15378"/>
        <dbReference type="ChEBI" id="CHEBI:16526"/>
        <dbReference type="ChEBI" id="CHEBI:57287"/>
        <dbReference type="ChEBI" id="CHEBI:57384"/>
        <dbReference type="ChEBI" id="CHEBI:58342"/>
        <dbReference type="ChEBI" id="CHEBI:90726"/>
    </reaction>
    <physiologicalReaction direction="left-to-right" evidence="12">
        <dbReference type="Rhea" id="RHEA:50253"/>
    </physiologicalReaction>
</comment>
<evidence type="ECO:0000256" key="2">
    <source>
        <dbReference type="ARBA" id="ARBA00007263"/>
    </source>
</evidence>
<protein>
    <recommendedName>
        <fullName evidence="12">Elongation of fatty acids protein</fullName>
        <ecNumber evidence="12">2.3.1.-</ecNumber>
    </recommendedName>
</protein>
<comment type="caution">
    <text evidence="13">The sequence shown here is derived from an EMBL/GenBank/DDBJ whole genome shotgun (WGS) entry which is preliminary data.</text>
</comment>
<dbReference type="PANTHER" id="PTHR11157">
    <property type="entry name" value="FATTY ACID ACYL TRANSFERASE-RELATED"/>
    <property type="match status" value="1"/>
</dbReference>
<evidence type="ECO:0000256" key="6">
    <source>
        <dbReference type="ARBA" id="ARBA00022832"/>
    </source>
</evidence>
<keyword evidence="10 12" id="KW-0275">Fatty acid biosynthesis</keyword>
<dbReference type="AlphaFoldDB" id="A0A7J7IIQ9"/>
<feature type="transmembrane region" description="Helical" evidence="12">
    <location>
        <begin position="193"/>
        <end position="214"/>
    </location>
</feature>
<evidence type="ECO:0000256" key="8">
    <source>
        <dbReference type="ARBA" id="ARBA00023098"/>
    </source>
</evidence>
<feature type="transmembrane region" description="Helical" evidence="12">
    <location>
        <begin position="50"/>
        <end position="75"/>
    </location>
</feature>
<accession>A0A7J7IIQ9</accession>
<dbReference type="GO" id="GO:0042761">
    <property type="term" value="P:very long-chain fatty acid biosynthetic process"/>
    <property type="evidence" value="ECO:0007669"/>
    <property type="project" value="TreeGrafter"/>
</dbReference>
<dbReference type="GO" id="GO:0030148">
    <property type="term" value="P:sphingolipid biosynthetic process"/>
    <property type="evidence" value="ECO:0007669"/>
    <property type="project" value="TreeGrafter"/>
</dbReference>
<proteinExistence type="inferred from homology"/>
<evidence type="ECO:0000256" key="4">
    <source>
        <dbReference type="ARBA" id="ARBA00022679"/>
    </source>
</evidence>
<evidence type="ECO:0000256" key="5">
    <source>
        <dbReference type="ARBA" id="ARBA00022692"/>
    </source>
</evidence>
<evidence type="ECO:0000313" key="14">
    <source>
        <dbReference type="Proteomes" id="UP000530660"/>
    </source>
</evidence>